<evidence type="ECO:0000313" key="3">
    <source>
        <dbReference type="EMBL" id="CAD5208568.1"/>
    </source>
</evidence>
<evidence type="ECO:0000313" key="4">
    <source>
        <dbReference type="Proteomes" id="UP000095284"/>
    </source>
</evidence>
<name>A0A1I7RVQ7_BURXY</name>
<dbReference type="Proteomes" id="UP000659654">
    <property type="component" value="Unassembled WGS sequence"/>
</dbReference>
<evidence type="ECO:0000313" key="5">
    <source>
        <dbReference type="Proteomes" id="UP000659654"/>
    </source>
</evidence>
<dbReference type="EMBL" id="CAJFCV020000001">
    <property type="protein sequence ID" value="CAG9082016.1"/>
    <property type="molecule type" value="Genomic_DNA"/>
</dbReference>
<dbReference type="Proteomes" id="UP000095284">
    <property type="component" value="Unplaced"/>
</dbReference>
<proteinExistence type="predicted"/>
<reference evidence="3" key="2">
    <citation type="submission" date="2020-09" db="EMBL/GenBank/DDBJ databases">
        <authorList>
            <person name="Kikuchi T."/>
        </authorList>
    </citation>
    <scope>NUCLEOTIDE SEQUENCE</scope>
    <source>
        <strain evidence="3">Ka4C1</strain>
    </source>
</reference>
<dbReference type="WBParaSite" id="BXY_0481900.1">
    <property type="protein sequence ID" value="BXY_0481900.1"/>
    <property type="gene ID" value="BXY_0481900"/>
</dbReference>
<dbReference type="InterPro" id="IPR006020">
    <property type="entry name" value="PTB/PI_dom"/>
</dbReference>
<evidence type="ECO:0000259" key="2">
    <source>
        <dbReference type="PROSITE" id="PS01179"/>
    </source>
</evidence>
<reference evidence="6" key="1">
    <citation type="submission" date="2016-11" db="UniProtKB">
        <authorList>
            <consortium name="WormBaseParasite"/>
        </authorList>
    </citation>
    <scope>IDENTIFICATION</scope>
</reference>
<organism evidence="4 6">
    <name type="scientific">Bursaphelenchus xylophilus</name>
    <name type="common">Pinewood nematode worm</name>
    <name type="synonym">Aphelenchoides xylophilus</name>
    <dbReference type="NCBI Taxonomy" id="6326"/>
    <lineage>
        <taxon>Eukaryota</taxon>
        <taxon>Metazoa</taxon>
        <taxon>Ecdysozoa</taxon>
        <taxon>Nematoda</taxon>
        <taxon>Chromadorea</taxon>
        <taxon>Rhabditida</taxon>
        <taxon>Tylenchina</taxon>
        <taxon>Tylenchomorpha</taxon>
        <taxon>Aphelenchoidea</taxon>
        <taxon>Aphelenchoididae</taxon>
        <taxon>Bursaphelenchus</taxon>
    </lineage>
</organism>
<dbReference type="PROSITE" id="PS01179">
    <property type="entry name" value="PID"/>
    <property type="match status" value="1"/>
</dbReference>
<gene>
    <name evidence="3" type="ORF">BXYJ_LOCUS804</name>
</gene>
<feature type="region of interest" description="Disordered" evidence="1">
    <location>
        <begin position="174"/>
        <end position="207"/>
    </location>
</feature>
<evidence type="ECO:0000313" key="6">
    <source>
        <dbReference type="WBParaSite" id="BXY_0481900.1"/>
    </source>
</evidence>
<dbReference type="OrthoDB" id="9938362at2759"/>
<sequence length="223" mass="24917">MDRASSSEAIRDSISQLYNTGVTFAIELLGSVSVESSFYSEETSEQKKIGEKLIKEVVDKVHKGNGERAANIDDVHEGLTIIQSEIDLNVTHKSVLIIDSNNPKILRFKIEDISLIVPGEDELNEYFCLFAKCVDDDIQQRKCFVFHAGKEKPEVCQVLKLAFSIAEGISRSSSAKSESSGYSTASSRNSRRNDEDQRSDDNETGRVRSVSDLIHFYQTRALD</sequence>
<dbReference type="SUPFAM" id="SSF50729">
    <property type="entry name" value="PH domain-like"/>
    <property type="match status" value="1"/>
</dbReference>
<dbReference type="Proteomes" id="UP000582659">
    <property type="component" value="Unassembled WGS sequence"/>
</dbReference>
<protein>
    <submittedName>
        <fullName evidence="3">(pine wood nematode) hypothetical protein</fullName>
    </submittedName>
    <submittedName>
        <fullName evidence="6">PID domain-containing protein</fullName>
    </submittedName>
</protein>
<feature type="compositionally biased region" description="Basic and acidic residues" evidence="1">
    <location>
        <begin position="191"/>
        <end position="206"/>
    </location>
</feature>
<feature type="compositionally biased region" description="Low complexity" evidence="1">
    <location>
        <begin position="174"/>
        <end position="187"/>
    </location>
</feature>
<dbReference type="Gene3D" id="2.30.29.30">
    <property type="entry name" value="Pleckstrin-homology domain (PH domain)/Phosphotyrosine-binding domain (PTB)"/>
    <property type="match status" value="1"/>
</dbReference>
<dbReference type="CDD" id="cd00934">
    <property type="entry name" value="PTB"/>
    <property type="match status" value="1"/>
</dbReference>
<accession>A0A1I7RVQ7</accession>
<dbReference type="Pfam" id="PF00640">
    <property type="entry name" value="PID"/>
    <property type="match status" value="1"/>
</dbReference>
<dbReference type="EMBL" id="CAJFDI010000001">
    <property type="protein sequence ID" value="CAD5208568.1"/>
    <property type="molecule type" value="Genomic_DNA"/>
</dbReference>
<keyword evidence="5" id="KW-1185">Reference proteome</keyword>
<feature type="domain" description="PID" evidence="2">
    <location>
        <begin position="21"/>
        <end position="106"/>
    </location>
</feature>
<dbReference type="InterPro" id="IPR011993">
    <property type="entry name" value="PH-like_dom_sf"/>
</dbReference>
<evidence type="ECO:0000256" key="1">
    <source>
        <dbReference type="SAM" id="MobiDB-lite"/>
    </source>
</evidence>
<dbReference type="AlphaFoldDB" id="A0A1I7RVQ7"/>